<protein>
    <submittedName>
        <fullName evidence="3">Uncharacterized protein</fullName>
    </submittedName>
</protein>
<name>A0A1C6U7Z5_9ACTN</name>
<evidence type="ECO:0000256" key="2">
    <source>
        <dbReference type="SAM" id="Phobius"/>
    </source>
</evidence>
<feature type="compositionally biased region" description="Pro residues" evidence="1">
    <location>
        <begin position="72"/>
        <end position="93"/>
    </location>
</feature>
<reference evidence="4" key="1">
    <citation type="submission" date="2016-06" db="EMBL/GenBank/DDBJ databases">
        <authorList>
            <person name="Varghese N."/>
            <person name="Submissions Spin"/>
        </authorList>
    </citation>
    <scope>NUCLEOTIDE SEQUENCE [LARGE SCALE GENOMIC DNA]</scope>
    <source>
        <strain evidence="4">DSM 45577</strain>
    </source>
</reference>
<accession>A0A1C6U7Z5</accession>
<dbReference type="AlphaFoldDB" id="A0A1C6U7Z5"/>
<gene>
    <name evidence="3" type="ORF">GA0070617_1410</name>
</gene>
<organism evidence="3 4">
    <name type="scientific">Micromonospora yangpuensis</name>
    <dbReference type="NCBI Taxonomy" id="683228"/>
    <lineage>
        <taxon>Bacteria</taxon>
        <taxon>Bacillati</taxon>
        <taxon>Actinomycetota</taxon>
        <taxon>Actinomycetes</taxon>
        <taxon>Micromonosporales</taxon>
        <taxon>Micromonosporaceae</taxon>
        <taxon>Micromonospora</taxon>
    </lineage>
</organism>
<dbReference type="STRING" id="683228.GA0070617_1410"/>
<feature type="region of interest" description="Disordered" evidence="1">
    <location>
        <begin position="72"/>
        <end position="116"/>
    </location>
</feature>
<dbReference type="RefSeq" id="WP_091435021.1">
    <property type="nucleotide sequence ID" value="NZ_BMMJ01000001.1"/>
</dbReference>
<proteinExistence type="predicted"/>
<evidence type="ECO:0000313" key="3">
    <source>
        <dbReference type="EMBL" id="SCL50200.1"/>
    </source>
</evidence>
<dbReference type="Proteomes" id="UP000198937">
    <property type="component" value="Unassembled WGS sequence"/>
</dbReference>
<evidence type="ECO:0000313" key="4">
    <source>
        <dbReference type="Proteomes" id="UP000198937"/>
    </source>
</evidence>
<feature type="compositionally biased region" description="Low complexity" evidence="1">
    <location>
        <begin position="94"/>
        <end position="114"/>
    </location>
</feature>
<dbReference type="EMBL" id="FMIA01000002">
    <property type="protein sequence ID" value="SCL50200.1"/>
    <property type="molecule type" value="Genomic_DNA"/>
</dbReference>
<keyword evidence="2" id="KW-0812">Transmembrane</keyword>
<evidence type="ECO:0000256" key="1">
    <source>
        <dbReference type="SAM" id="MobiDB-lite"/>
    </source>
</evidence>
<keyword evidence="4" id="KW-1185">Reference proteome</keyword>
<keyword evidence="2" id="KW-0472">Membrane</keyword>
<feature type="transmembrane region" description="Helical" evidence="2">
    <location>
        <begin position="41"/>
        <end position="62"/>
    </location>
</feature>
<keyword evidence="2" id="KW-1133">Transmembrane helix</keyword>
<dbReference type="OrthoDB" id="3288309at2"/>
<sequence>MDELDRLLAETLRGADDRAPTDAGLLDTVHRRSRRYHRRRIATRLTAAAAVLAVGLPALSVLTTGPDPVGPPLDVVPPVTAPPVTPTPTPPPATTSARPERTTPAPSATGSTPARGTVPATRAVTLTDGWSAPRFPYTLPAAAHRRTPVASMSDGDLVGFFETTDWHEADVTVTVSARRPTFPAGSAASEQEIRVRGQAGTLRTVDVRPAKQLTLYWRESSNRWIQLATDDTYTPAEVVALAESLSAASIAVLPPFELARSPAGLVTDTVTRSRMTFRAPGSAPGTDGLSTVLRERRPLTGVNQRVNGDDAVLTRRDGRATLAVDVTNWQATLEITVGNGLTISDADLLRYATGVRILDRSDPE</sequence>